<evidence type="ECO:0000256" key="3">
    <source>
        <dbReference type="ARBA" id="ARBA00022827"/>
    </source>
</evidence>
<reference evidence="5 6" key="1">
    <citation type="submission" date="2019-05" db="EMBL/GenBank/DDBJ databases">
        <authorList>
            <person name="Lee S.D."/>
        </authorList>
    </citation>
    <scope>NUCLEOTIDE SEQUENCE [LARGE SCALE GENOMIC DNA]</scope>
    <source>
        <strain evidence="5 6">YC2-7</strain>
    </source>
</reference>
<dbReference type="GO" id="GO:0050660">
    <property type="term" value="F:flavin adenine dinucleotide binding"/>
    <property type="evidence" value="ECO:0007669"/>
    <property type="project" value="InterPro"/>
</dbReference>
<dbReference type="PANTHER" id="PTHR42877">
    <property type="entry name" value="L-ORNITHINE N(5)-MONOOXYGENASE-RELATED"/>
    <property type="match status" value="1"/>
</dbReference>
<dbReference type="InterPro" id="IPR020946">
    <property type="entry name" value="Flavin_mOase-like"/>
</dbReference>
<dbReference type="PRINTS" id="PR00419">
    <property type="entry name" value="ADXRDTASE"/>
</dbReference>
<gene>
    <name evidence="5" type="ORF">FGL95_01695</name>
</gene>
<dbReference type="InterPro" id="IPR051209">
    <property type="entry name" value="FAD-bind_Monooxygenase_sf"/>
</dbReference>
<protein>
    <submittedName>
        <fullName evidence="5">NAD(P)/FAD-dependent oxidoreductase</fullName>
    </submittedName>
</protein>
<dbReference type="EMBL" id="VCQU01000001">
    <property type="protein sequence ID" value="NMN93751.1"/>
    <property type="molecule type" value="Genomic_DNA"/>
</dbReference>
<dbReference type="RefSeq" id="WP_169584442.1">
    <property type="nucleotide sequence ID" value="NZ_VCQU01000001.1"/>
</dbReference>
<keyword evidence="6" id="KW-1185">Reference proteome</keyword>
<dbReference type="PANTHER" id="PTHR42877:SF4">
    <property type="entry name" value="FAD_NAD(P)-BINDING DOMAIN-CONTAINING PROTEIN-RELATED"/>
    <property type="match status" value="1"/>
</dbReference>
<evidence type="ECO:0000256" key="1">
    <source>
        <dbReference type="ARBA" id="ARBA00010139"/>
    </source>
</evidence>
<dbReference type="Pfam" id="PF00743">
    <property type="entry name" value="FMO-like"/>
    <property type="match status" value="1"/>
</dbReference>
<keyword evidence="2" id="KW-0285">Flavoprotein</keyword>
<evidence type="ECO:0000256" key="4">
    <source>
        <dbReference type="ARBA" id="ARBA00023002"/>
    </source>
</evidence>
<dbReference type="InterPro" id="IPR036188">
    <property type="entry name" value="FAD/NAD-bd_sf"/>
</dbReference>
<proteinExistence type="inferred from homology"/>
<dbReference type="SUPFAM" id="SSF51905">
    <property type="entry name" value="FAD/NAD(P)-binding domain"/>
    <property type="match status" value="2"/>
</dbReference>
<dbReference type="AlphaFoldDB" id="A0A848K579"/>
<dbReference type="Proteomes" id="UP000535543">
    <property type="component" value="Unassembled WGS sequence"/>
</dbReference>
<keyword evidence="3" id="KW-0274">FAD</keyword>
<comment type="similarity">
    <text evidence="1">Belongs to the FAD-binding monooxygenase family.</text>
</comment>
<dbReference type="GO" id="GO:0004499">
    <property type="term" value="F:N,N-dimethylaniline monooxygenase activity"/>
    <property type="evidence" value="ECO:0007669"/>
    <property type="project" value="InterPro"/>
</dbReference>
<evidence type="ECO:0000256" key="2">
    <source>
        <dbReference type="ARBA" id="ARBA00022630"/>
    </source>
</evidence>
<accession>A0A848K579</accession>
<name>A0A848K579_9NOCA</name>
<organism evidence="5 6">
    <name type="scientific">Antrihabitans stalactiti</name>
    <dbReference type="NCBI Taxonomy" id="2584121"/>
    <lineage>
        <taxon>Bacteria</taxon>
        <taxon>Bacillati</taxon>
        <taxon>Actinomycetota</taxon>
        <taxon>Actinomycetes</taxon>
        <taxon>Mycobacteriales</taxon>
        <taxon>Nocardiaceae</taxon>
        <taxon>Antrihabitans</taxon>
    </lineage>
</organism>
<evidence type="ECO:0000313" key="6">
    <source>
        <dbReference type="Proteomes" id="UP000535543"/>
    </source>
</evidence>
<dbReference type="GO" id="GO:0050661">
    <property type="term" value="F:NADP binding"/>
    <property type="evidence" value="ECO:0007669"/>
    <property type="project" value="InterPro"/>
</dbReference>
<reference evidence="5 6" key="2">
    <citation type="submission" date="2020-06" db="EMBL/GenBank/DDBJ databases">
        <title>Antribacter stalactiti gen. nov., sp. nov., a new member of the family Nacardiaceae isolated from a cave.</title>
        <authorList>
            <person name="Kim I.S."/>
        </authorList>
    </citation>
    <scope>NUCLEOTIDE SEQUENCE [LARGE SCALE GENOMIC DNA]</scope>
    <source>
        <strain evidence="5 6">YC2-7</strain>
    </source>
</reference>
<sequence>MAHTPSVAIIGTGFGGLGMAIHLKKAGYTDITIFEKAGDVGGCWRDNTYPGAACDVPSHVYSFSFEEKTDWSRRFAPQPEILQYLRDTATKYDVRRHIRFNTEVVEAAFDEGAGSWHITLADGSTHDADVLVAATGQLNRPAYPRIPGMDTFAGELFHSARWNHDYDLRGKRVAVIGTGASAIQFVPQIAKNVASLELFQRDAAHVIPKPDYAYHPIARKAFAAVPGLQRLSRWATYCQLEPRAAGFTTFPQLMAPYAARFRRYLRDEVTDVTLREKLTPKDPMGCKRILISNDYYRAMVRDNVDVVTSGITEVRANGIVTADGAFHEVDAIILGTGFQATELLAPMHITGRDGVVLRDEWREGAQAYLGMSVAKFPNLFVLYGPNTNLSHSSIVFMLESQIGYVIQAVRRLAKGDVSWIDVREGVQDAFNTKLQERIRASVWSQGCSSWYKTASGTNPISWPGFTFEYRQRTRKLDESDYHLAPARVPVTVV</sequence>
<keyword evidence="4" id="KW-0560">Oxidoreductase</keyword>
<dbReference type="Gene3D" id="3.50.50.60">
    <property type="entry name" value="FAD/NAD(P)-binding domain"/>
    <property type="match status" value="3"/>
</dbReference>
<comment type="caution">
    <text evidence="5">The sequence shown here is derived from an EMBL/GenBank/DDBJ whole genome shotgun (WGS) entry which is preliminary data.</text>
</comment>
<evidence type="ECO:0000313" key="5">
    <source>
        <dbReference type="EMBL" id="NMN93751.1"/>
    </source>
</evidence>